<accession>A0A1I4U092</accession>
<dbReference type="AlphaFoldDB" id="A0A1I4U092"/>
<reference evidence="2" key="1">
    <citation type="submission" date="2016-10" db="EMBL/GenBank/DDBJ databases">
        <authorList>
            <person name="Varghese N."/>
            <person name="Submissions S."/>
        </authorList>
    </citation>
    <scope>NUCLEOTIDE SEQUENCE [LARGE SCALE GENOMIC DNA]</scope>
    <source>
        <strain evidence="2">BL36</strain>
    </source>
</reference>
<sequence>MPCAHCDADVDGGCTSAAGSSFCLLEQLREAQDNERQPSLVDHAESELAALPGRRTNARLMLERDVVALVALFEAQRHSGGSARFVTDALDRLLRWKPLAPSDPA</sequence>
<proteinExistence type="predicted"/>
<evidence type="ECO:0000313" key="2">
    <source>
        <dbReference type="Proteomes" id="UP000199048"/>
    </source>
</evidence>
<dbReference type="InterPro" id="IPR057383">
    <property type="entry name" value="Tad3"/>
</dbReference>
<gene>
    <name evidence="1" type="ORF">SAMN05192568_10619</name>
</gene>
<dbReference type="OrthoDB" id="8481366at2"/>
<dbReference type="STRING" id="582667.SAMN05192568_10619"/>
<dbReference type="Pfam" id="PF25185">
    <property type="entry name" value="Tad3"/>
    <property type="match status" value="1"/>
</dbReference>
<protein>
    <submittedName>
        <fullName evidence="1">Uncharacterized protein</fullName>
    </submittedName>
</protein>
<keyword evidence="2" id="KW-1185">Reference proteome</keyword>
<organism evidence="1 2">
    <name type="scientific">Methylobacterium pseudosasicola</name>
    <dbReference type="NCBI Taxonomy" id="582667"/>
    <lineage>
        <taxon>Bacteria</taxon>
        <taxon>Pseudomonadati</taxon>
        <taxon>Pseudomonadota</taxon>
        <taxon>Alphaproteobacteria</taxon>
        <taxon>Hyphomicrobiales</taxon>
        <taxon>Methylobacteriaceae</taxon>
        <taxon>Methylobacterium</taxon>
    </lineage>
</organism>
<name>A0A1I4U092_9HYPH</name>
<dbReference type="Proteomes" id="UP000199048">
    <property type="component" value="Unassembled WGS sequence"/>
</dbReference>
<dbReference type="EMBL" id="FOTK01000061">
    <property type="protein sequence ID" value="SFM82295.1"/>
    <property type="molecule type" value="Genomic_DNA"/>
</dbReference>
<dbReference type="RefSeq" id="WP_092046508.1">
    <property type="nucleotide sequence ID" value="NZ_FOTK01000061.1"/>
</dbReference>
<evidence type="ECO:0000313" key="1">
    <source>
        <dbReference type="EMBL" id="SFM82295.1"/>
    </source>
</evidence>